<evidence type="ECO:0000313" key="1">
    <source>
        <dbReference type="EMBL" id="VDN41830.1"/>
    </source>
</evidence>
<dbReference type="InterPro" id="IPR016024">
    <property type="entry name" value="ARM-type_fold"/>
</dbReference>
<protein>
    <submittedName>
        <fullName evidence="1">Uncharacterized protein</fullName>
    </submittedName>
</protein>
<dbReference type="SUPFAM" id="SSF48371">
    <property type="entry name" value="ARM repeat"/>
    <property type="match status" value="1"/>
</dbReference>
<reference evidence="1 2" key="1">
    <citation type="submission" date="2018-11" db="EMBL/GenBank/DDBJ databases">
        <authorList>
            <consortium name="Pathogen Informatics"/>
        </authorList>
    </citation>
    <scope>NUCLEOTIDE SEQUENCE [LARGE SCALE GENOMIC DNA]</scope>
</reference>
<dbReference type="InterPro" id="IPR011989">
    <property type="entry name" value="ARM-like"/>
</dbReference>
<dbReference type="Proteomes" id="UP000271098">
    <property type="component" value="Unassembled WGS sequence"/>
</dbReference>
<organism evidence="1 2">
    <name type="scientific">Gongylonema pulchrum</name>
    <dbReference type="NCBI Taxonomy" id="637853"/>
    <lineage>
        <taxon>Eukaryota</taxon>
        <taxon>Metazoa</taxon>
        <taxon>Ecdysozoa</taxon>
        <taxon>Nematoda</taxon>
        <taxon>Chromadorea</taxon>
        <taxon>Rhabditida</taxon>
        <taxon>Spirurina</taxon>
        <taxon>Spiruromorpha</taxon>
        <taxon>Spiruroidea</taxon>
        <taxon>Gongylonematidae</taxon>
        <taxon>Gongylonema</taxon>
    </lineage>
</organism>
<evidence type="ECO:0000313" key="2">
    <source>
        <dbReference type="Proteomes" id="UP000271098"/>
    </source>
</evidence>
<dbReference type="EMBL" id="UYRT01098642">
    <property type="protein sequence ID" value="VDN41830.1"/>
    <property type="molecule type" value="Genomic_DNA"/>
</dbReference>
<keyword evidence="2" id="KW-1185">Reference proteome</keyword>
<accession>A0A3P7NMN2</accession>
<gene>
    <name evidence="1" type="ORF">GPUH_LOCUS23695</name>
</gene>
<dbReference type="OrthoDB" id="9999654at2759"/>
<sequence>MVMCYICLLEHENQQSRKGACRALGILSASKALHPLTFLSGNDPAETVREEARAVLLKMRYNVNELTSFETTKI</sequence>
<proteinExistence type="predicted"/>
<dbReference type="AlphaFoldDB" id="A0A3P7NMN2"/>
<name>A0A3P7NMN2_9BILA</name>
<dbReference type="Gene3D" id="1.25.10.10">
    <property type="entry name" value="Leucine-rich Repeat Variant"/>
    <property type="match status" value="1"/>
</dbReference>